<sequence>MRSRNFDLFLKALTHITVFLLITACLGGELSETESFLKFIRAADPQNVLQVSWDGTVPHPCSNKWKGVICNLQGNTVTEIRLENLNLSGIIDADSLCKLQNLQVLSLAKNLIHGNIPHSISNCRRIAYLDLSSNLLSGRVYADLTKLKHLQTLDISNNHFTGAILLFKQEFKHPDNYFMKQSATQTYNLRKMLGAVDYEAVDESNTSYGEFLSVPPTGSQPSGAGKKAWYEQLFDLMPFILGICFVILFFVVVYFVTMNVSKVAKEKEILKSLANSPQNSPPAVLKEEIKKPEEERSELVFFVEEQETFKLDDLFEATANLQSQTLHSSLYEVILKNSSVYAVKRLKKLQVSFEEFGQMMKHIGNLKHPNILPLVGYHSTSEEKLLIYKYQSNGSLLNLLEDHIVGKEVFPWKLRLSIASSIARGLDFIYQNKFHNHETISHGNLKSSNILMGENDEPLISEYGYTRFLDPKKASLFSSNSYTAPEKTLSEQGDVFSFGIILLELLTGKTVEKSGIDLPKWVRSMVREEWTGEVFDKEVSNAAREYAFPLLNIALKCVSNSPEDRPTTAEVVEKIEEILNVHDDVSISSMASVESTPRDCCLLHTVIPETWDTPGSNY</sequence>
<name>A0ABQ9MUE5_HEVBR</name>
<evidence type="ECO:0000256" key="7">
    <source>
        <dbReference type="SAM" id="Phobius"/>
    </source>
</evidence>
<feature type="transmembrane region" description="Helical" evidence="7">
    <location>
        <begin position="236"/>
        <end position="257"/>
    </location>
</feature>
<keyword evidence="8" id="KW-0732">Signal</keyword>
<keyword evidence="4" id="KW-0677">Repeat</keyword>
<gene>
    <name evidence="10" type="ORF">P3X46_006554</name>
</gene>
<comment type="caution">
    <text evidence="10">The sequence shown here is derived from an EMBL/GenBank/DDBJ whole genome shotgun (WGS) entry which is preliminary data.</text>
</comment>
<dbReference type="PROSITE" id="PS50011">
    <property type="entry name" value="PROTEIN_KINASE_DOM"/>
    <property type="match status" value="1"/>
</dbReference>
<keyword evidence="3 7" id="KW-0812">Transmembrane</keyword>
<dbReference type="InterPro" id="IPR011009">
    <property type="entry name" value="Kinase-like_dom_sf"/>
</dbReference>
<keyword evidence="5 7" id="KW-1133">Transmembrane helix</keyword>
<dbReference type="EMBL" id="JARPOI010000004">
    <property type="protein sequence ID" value="KAJ9182573.1"/>
    <property type="molecule type" value="Genomic_DNA"/>
</dbReference>
<dbReference type="InterPro" id="IPR000719">
    <property type="entry name" value="Prot_kinase_dom"/>
</dbReference>
<dbReference type="Gene3D" id="1.10.510.10">
    <property type="entry name" value="Transferase(Phosphotransferase) domain 1"/>
    <property type="match status" value="1"/>
</dbReference>
<dbReference type="SUPFAM" id="SSF56112">
    <property type="entry name" value="Protein kinase-like (PK-like)"/>
    <property type="match status" value="1"/>
</dbReference>
<dbReference type="PROSITE" id="PS51257">
    <property type="entry name" value="PROKAR_LIPOPROTEIN"/>
    <property type="match status" value="1"/>
</dbReference>
<accession>A0ABQ9MUE5</accession>
<evidence type="ECO:0000313" key="11">
    <source>
        <dbReference type="Proteomes" id="UP001174677"/>
    </source>
</evidence>
<dbReference type="PANTHER" id="PTHR48007:SF77">
    <property type="entry name" value="PROTEIN KINASE DOMAIN-CONTAINING PROTEIN"/>
    <property type="match status" value="1"/>
</dbReference>
<keyword evidence="6 7" id="KW-0472">Membrane</keyword>
<dbReference type="InterPro" id="IPR001611">
    <property type="entry name" value="Leu-rich_rpt"/>
</dbReference>
<dbReference type="Proteomes" id="UP001174677">
    <property type="component" value="Chromosome 4"/>
</dbReference>
<dbReference type="PANTHER" id="PTHR48007">
    <property type="entry name" value="LEUCINE-RICH REPEAT RECEPTOR-LIKE PROTEIN KINASE PXC1"/>
    <property type="match status" value="1"/>
</dbReference>
<proteinExistence type="predicted"/>
<dbReference type="InterPro" id="IPR032675">
    <property type="entry name" value="LRR_dom_sf"/>
</dbReference>
<organism evidence="10 11">
    <name type="scientific">Hevea brasiliensis</name>
    <name type="common">Para rubber tree</name>
    <name type="synonym">Siphonia brasiliensis</name>
    <dbReference type="NCBI Taxonomy" id="3981"/>
    <lineage>
        <taxon>Eukaryota</taxon>
        <taxon>Viridiplantae</taxon>
        <taxon>Streptophyta</taxon>
        <taxon>Embryophyta</taxon>
        <taxon>Tracheophyta</taxon>
        <taxon>Spermatophyta</taxon>
        <taxon>Magnoliopsida</taxon>
        <taxon>eudicotyledons</taxon>
        <taxon>Gunneridae</taxon>
        <taxon>Pentapetalae</taxon>
        <taxon>rosids</taxon>
        <taxon>fabids</taxon>
        <taxon>Malpighiales</taxon>
        <taxon>Euphorbiaceae</taxon>
        <taxon>Crotonoideae</taxon>
        <taxon>Micrandreae</taxon>
        <taxon>Hevea</taxon>
    </lineage>
</organism>
<protein>
    <recommendedName>
        <fullName evidence="9">Protein kinase domain-containing protein</fullName>
    </recommendedName>
</protein>
<comment type="subcellular location">
    <subcellularLocation>
        <location evidence="1">Membrane</location>
    </subcellularLocation>
</comment>
<feature type="chain" id="PRO_5045042747" description="Protein kinase domain-containing protein" evidence="8">
    <location>
        <begin position="28"/>
        <end position="618"/>
    </location>
</feature>
<evidence type="ECO:0000259" key="9">
    <source>
        <dbReference type="PROSITE" id="PS50011"/>
    </source>
</evidence>
<keyword evidence="2" id="KW-0433">Leucine-rich repeat</keyword>
<feature type="signal peptide" evidence="8">
    <location>
        <begin position="1"/>
        <end position="27"/>
    </location>
</feature>
<evidence type="ECO:0000256" key="1">
    <source>
        <dbReference type="ARBA" id="ARBA00004370"/>
    </source>
</evidence>
<dbReference type="InterPro" id="IPR046959">
    <property type="entry name" value="PRK1-6/SRF4-like"/>
</dbReference>
<evidence type="ECO:0000256" key="4">
    <source>
        <dbReference type="ARBA" id="ARBA00022737"/>
    </source>
</evidence>
<evidence type="ECO:0000256" key="5">
    <source>
        <dbReference type="ARBA" id="ARBA00022989"/>
    </source>
</evidence>
<evidence type="ECO:0000256" key="8">
    <source>
        <dbReference type="SAM" id="SignalP"/>
    </source>
</evidence>
<dbReference type="Gene3D" id="3.30.200.20">
    <property type="entry name" value="Phosphorylase Kinase, domain 1"/>
    <property type="match status" value="1"/>
</dbReference>
<evidence type="ECO:0000256" key="6">
    <source>
        <dbReference type="ARBA" id="ARBA00023136"/>
    </source>
</evidence>
<dbReference type="Pfam" id="PF00560">
    <property type="entry name" value="LRR_1"/>
    <property type="match status" value="2"/>
</dbReference>
<reference evidence="10" key="1">
    <citation type="journal article" date="2023" name="Plant Biotechnol. J.">
        <title>Chromosome-level wild Hevea brasiliensis genome provides new tools for genomic-assisted breeding and valuable loci to elevate rubber yield.</title>
        <authorList>
            <person name="Cheng H."/>
            <person name="Song X."/>
            <person name="Hu Y."/>
            <person name="Wu T."/>
            <person name="Yang Q."/>
            <person name="An Z."/>
            <person name="Feng S."/>
            <person name="Deng Z."/>
            <person name="Wu W."/>
            <person name="Zeng X."/>
            <person name="Tu M."/>
            <person name="Wang X."/>
            <person name="Huang H."/>
        </authorList>
    </citation>
    <scope>NUCLEOTIDE SEQUENCE</scope>
    <source>
        <strain evidence="10">MT/VB/25A 57/8</strain>
    </source>
</reference>
<evidence type="ECO:0000256" key="2">
    <source>
        <dbReference type="ARBA" id="ARBA00022614"/>
    </source>
</evidence>
<dbReference type="Pfam" id="PF00069">
    <property type="entry name" value="Pkinase"/>
    <property type="match status" value="1"/>
</dbReference>
<evidence type="ECO:0000313" key="10">
    <source>
        <dbReference type="EMBL" id="KAJ9182573.1"/>
    </source>
</evidence>
<evidence type="ECO:0000256" key="3">
    <source>
        <dbReference type="ARBA" id="ARBA00022692"/>
    </source>
</evidence>
<keyword evidence="11" id="KW-1185">Reference proteome</keyword>
<dbReference type="SUPFAM" id="SSF52058">
    <property type="entry name" value="L domain-like"/>
    <property type="match status" value="1"/>
</dbReference>
<dbReference type="Gene3D" id="3.80.10.10">
    <property type="entry name" value="Ribonuclease Inhibitor"/>
    <property type="match status" value="1"/>
</dbReference>
<feature type="domain" description="Protein kinase" evidence="9">
    <location>
        <begin position="315"/>
        <end position="579"/>
    </location>
</feature>